<gene>
    <name evidence="1" type="ORF">K443DRAFT_113454</name>
</gene>
<sequence length="70" mass="8302">YPSLNSLSICELPFDATPCTPLPNLQVHKRLPLRMVPHKQPNQLRNSFLQHPCGHHRQIFFYLLQSWKMH</sequence>
<dbReference type="EMBL" id="KN838904">
    <property type="protein sequence ID" value="KIJ92504.1"/>
    <property type="molecule type" value="Genomic_DNA"/>
</dbReference>
<reference evidence="2" key="2">
    <citation type="submission" date="2015-01" db="EMBL/GenBank/DDBJ databases">
        <title>Evolutionary Origins and Diversification of the Mycorrhizal Mutualists.</title>
        <authorList>
            <consortium name="DOE Joint Genome Institute"/>
            <consortium name="Mycorrhizal Genomics Consortium"/>
            <person name="Kohler A."/>
            <person name="Kuo A."/>
            <person name="Nagy L.G."/>
            <person name="Floudas D."/>
            <person name="Copeland A."/>
            <person name="Barry K.W."/>
            <person name="Cichocki N."/>
            <person name="Veneault-Fourrey C."/>
            <person name="LaButti K."/>
            <person name="Lindquist E.A."/>
            <person name="Lipzen A."/>
            <person name="Lundell T."/>
            <person name="Morin E."/>
            <person name="Murat C."/>
            <person name="Riley R."/>
            <person name="Ohm R."/>
            <person name="Sun H."/>
            <person name="Tunlid A."/>
            <person name="Henrissat B."/>
            <person name="Grigoriev I.V."/>
            <person name="Hibbett D.S."/>
            <person name="Martin F."/>
        </authorList>
    </citation>
    <scope>NUCLEOTIDE SEQUENCE [LARGE SCALE GENOMIC DNA]</scope>
    <source>
        <strain evidence="2">LaAM-08-1</strain>
    </source>
</reference>
<reference evidence="1 2" key="1">
    <citation type="submission" date="2014-04" db="EMBL/GenBank/DDBJ databases">
        <authorList>
            <consortium name="DOE Joint Genome Institute"/>
            <person name="Kuo A."/>
            <person name="Kohler A."/>
            <person name="Nagy L.G."/>
            <person name="Floudas D."/>
            <person name="Copeland A."/>
            <person name="Barry K.W."/>
            <person name="Cichocki N."/>
            <person name="Veneault-Fourrey C."/>
            <person name="LaButti K."/>
            <person name="Lindquist E.A."/>
            <person name="Lipzen A."/>
            <person name="Lundell T."/>
            <person name="Morin E."/>
            <person name="Murat C."/>
            <person name="Sun H."/>
            <person name="Tunlid A."/>
            <person name="Henrissat B."/>
            <person name="Grigoriev I.V."/>
            <person name="Hibbett D.S."/>
            <person name="Martin F."/>
            <person name="Nordberg H.P."/>
            <person name="Cantor M.N."/>
            <person name="Hua S.X."/>
        </authorList>
    </citation>
    <scope>NUCLEOTIDE SEQUENCE [LARGE SCALE GENOMIC DNA]</scope>
    <source>
        <strain evidence="1 2">LaAM-08-1</strain>
    </source>
</reference>
<protein>
    <submittedName>
        <fullName evidence="1">Uncharacterized protein</fullName>
    </submittedName>
</protein>
<organism evidence="1 2">
    <name type="scientific">Laccaria amethystina LaAM-08-1</name>
    <dbReference type="NCBI Taxonomy" id="1095629"/>
    <lineage>
        <taxon>Eukaryota</taxon>
        <taxon>Fungi</taxon>
        <taxon>Dikarya</taxon>
        <taxon>Basidiomycota</taxon>
        <taxon>Agaricomycotina</taxon>
        <taxon>Agaricomycetes</taxon>
        <taxon>Agaricomycetidae</taxon>
        <taxon>Agaricales</taxon>
        <taxon>Agaricineae</taxon>
        <taxon>Hydnangiaceae</taxon>
        <taxon>Laccaria</taxon>
    </lineage>
</organism>
<dbReference type="HOGENOM" id="CLU_2764761_0_0_1"/>
<evidence type="ECO:0000313" key="1">
    <source>
        <dbReference type="EMBL" id="KIJ92504.1"/>
    </source>
</evidence>
<evidence type="ECO:0000313" key="2">
    <source>
        <dbReference type="Proteomes" id="UP000054477"/>
    </source>
</evidence>
<accession>A0A0C9WI85</accession>
<dbReference type="Proteomes" id="UP000054477">
    <property type="component" value="Unassembled WGS sequence"/>
</dbReference>
<proteinExistence type="predicted"/>
<keyword evidence="2" id="KW-1185">Reference proteome</keyword>
<name>A0A0C9WI85_9AGAR</name>
<feature type="non-terminal residue" evidence="1">
    <location>
        <position position="1"/>
    </location>
</feature>
<dbReference type="AlphaFoldDB" id="A0A0C9WI85"/>